<evidence type="ECO:0000313" key="2">
    <source>
        <dbReference type="WBParaSite" id="PS1159_v2.g11603.t1"/>
    </source>
</evidence>
<protein>
    <submittedName>
        <fullName evidence="2">Uncharacterized protein</fullName>
    </submittedName>
</protein>
<dbReference type="Proteomes" id="UP000887580">
    <property type="component" value="Unplaced"/>
</dbReference>
<sequence>MWSLNIGIYLLLIAILFCVEVVNSENSVNPILRTKREIVSGNETISDADNVEIDDVNVIYVCNGENSVVKILMTNVHVSMKR</sequence>
<evidence type="ECO:0000313" key="1">
    <source>
        <dbReference type="Proteomes" id="UP000887580"/>
    </source>
</evidence>
<organism evidence="1 2">
    <name type="scientific">Panagrolaimus sp. PS1159</name>
    <dbReference type="NCBI Taxonomy" id="55785"/>
    <lineage>
        <taxon>Eukaryota</taxon>
        <taxon>Metazoa</taxon>
        <taxon>Ecdysozoa</taxon>
        <taxon>Nematoda</taxon>
        <taxon>Chromadorea</taxon>
        <taxon>Rhabditida</taxon>
        <taxon>Tylenchina</taxon>
        <taxon>Panagrolaimomorpha</taxon>
        <taxon>Panagrolaimoidea</taxon>
        <taxon>Panagrolaimidae</taxon>
        <taxon>Panagrolaimus</taxon>
    </lineage>
</organism>
<proteinExistence type="predicted"/>
<reference evidence="2" key="1">
    <citation type="submission" date="2022-11" db="UniProtKB">
        <authorList>
            <consortium name="WormBaseParasite"/>
        </authorList>
    </citation>
    <scope>IDENTIFICATION</scope>
</reference>
<name>A0AC35EZH0_9BILA</name>
<dbReference type="WBParaSite" id="PS1159_v2.g11603.t1">
    <property type="protein sequence ID" value="PS1159_v2.g11603.t1"/>
    <property type="gene ID" value="PS1159_v2.g11603"/>
</dbReference>
<accession>A0AC35EZH0</accession>